<keyword evidence="8" id="KW-0560">Oxidoreductase</keyword>
<keyword evidence="6 7" id="KW-0408">Iron</keyword>
<dbReference type="GO" id="GO:0004497">
    <property type="term" value="F:monooxygenase activity"/>
    <property type="evidence" value="ECO:0007669"/>
    <property type="project" value="UniProtKB-KW"/>
</dbReference>
<dbReference type="InterPro" id="IPR017972">
    <property type="entry name" value="Cyt_P450_CS"/>
</dbReference>
<dbReference type="GO" id="GO:0016020">
    <property type="term" value="C:membrane"/>
    <property type="evidence" value="ECO:0007669"/>
    <property type="project" value="UniProtKB-SubCell"/>
</dbReference>
<evidence type="ECO:0000256" key="2">
    <source>
        <dbReference type="ARBA" id="ARBA00010617"/>
    </source>
</evidence>
<dbReference type="SUPFAM" id="SSF48264">
    <property type="entry name" value="Cytochrome P450"/>
    <property type="match status" value="1"/>
</dbReference>
<keyword evidence="7 8" id="KW-0349">Heme</keyword>
<reference evidence="9 10" key="1">
    <citation type="journal article" date="2018" name="PLoS Genet.">
        <title>Population sequencing reveals clonal diversity and ancestral inbreeding in the grapevine cultivar Chardonnay.</title>
        <authorList>
            <person name="Roach M.J."/>
            <person name="Johnson D.L."/>
            <person name="Bohlmann J."/>
            <person name="van Vuuren H.J."/>
            <person name="Jones S.J."/>
            <person name="Pretorius I.S."/>
            <person name="Schmidt S.A."/>
            <person name="Borneman A.R."/>
        </authorList>
    </citation>
    <scope>NUCLEOTIDE SEQUENCE [LARGE SCALE GENOMIC DNA]</scope>
    <source>
        <strain evidence="10">cv. Chardonnay</strain>
        <tissue evidence="9">Leaf</tissue>
    </source>
</reference>
<dbReference type="GO" id="GO:0020037">
    <property type="term" value="F:heme binding"/>
    <property type="evidence" value="ECO:0007669"/>
    <property type="project" value="InterPro"/>
</dbReference>
<keyword evidence="3" id="KW-0812">Transmembrane</keyword>
<dbReference type="InterPro" id="IPR001128">
    <property type="entry name" value="Cyt_P450"/>
</dbReference>
<evidence type="ECO:0000313" key="10">
    <source>
        <dbReference type="Proteomes" id="UP000288805"/>
    </source>
</evidence>
<dbReference type="PROSITE" id="PS00086">
    <property type="entry name" value="CYTOCHROME_P450"/>
    <property type="match status" value="1"/>
</dbReference>
<evidence type="ECO:0000256" key="7">
    <source>
        <dbReference type="PIRSR" id="PIRSR602401-1"/>
    </source>
</evidence>
<comment type="caution">
    <text evidence="9">The sequence shown here is derived from an EMBL/GenBank/DDBJ whole genome shotgun (WGS) entry which is preliminary data.</text>
</comment>
<dbReference type="InterPro" id="IPR002401">
    <property type="entry name" value="Cyt_P450_E_grp-I"/>
</dbReference>
<dbReference type="GO" id="GO:0005506">
    <property type="term" value="F:iron ion binding"/>
    <property type="evidence" value="ECO:0007669"/>
    <property type="project" value="InterPro"/>
</dbReference>
<evidence type="ECO:0000256" key="4">
    <source>
        <dbReference type="ARBA" id="ARBA00022723"/>
    </source>
</evidence>
<dbReference type="Proteomes" id="UP000288805">
    <property type="component" value="Unassembled WGS sequence"/>
</dbReference>
<name>A0A438IZZ3_VITVI</name>
<evidence type="ECO:0000256" key="5">
    <source>
        <dbReference type="ARBA" id="ARBA00022989"/>
    </source>
</evidence>
<evidence type="ECO:0000256" key="6">
    <source>
        <dbReference type="ARBA" id="ARBA00023004"/>
    </source>
</evidence>
<proteinExistence type="inferred from homology"/>
<comment type="cofactor">
    <cofactor evidence="7">
        <name>heme</name>
        <dbReference type="ChEBI" id="CHEBI:30413"/>
    </cofactor>
</comment>
<evidence type="ECO:0000256" key="3">
    <source>
        <dbReference type="ARBA" id="ARBA00022692"/>
    </source>
</evidence>
<organism evidence="9 10">
    <name type="scientific">Vitis vinifera</name>
    <name type="common">Grape</name>
    <dbReference type="NCBI Taxonomy" id="29760"/>
    <lineage>
        <taxon>Eukaryota</taxon>
        <taxon>Viridiplantae</taxon>
        <taxon>Streptophyta</taxon>
        <taxon>Embryophyta</taxon>
        <taxon>Tracheophyta</taxon>
        <taxon>Spermatophyta</taxon>
        <taxon>Magnoliopsida</taxon>
        <taxon>eudicotyledons</taxon>
        <taxon>Gunneridae</taxon>
        <taxon>Pentapetalae</taxon>
        <taxon>rosids</taxon>
        <taxon>Vitales</taxon>
        <taxon>Vitaceae</taxon>
        <taxon>Viteae</taxon>
        <taxon>Vitis</taxon>
    </lineage>
</organism>
<dbReference type="Gene3D" id="1.10.630.10">
    <property type="entry name" value="Cytochrome P450"/>
    <property type="match status" value="1"/>
</dbReference>
<dbReference type="Pfam" id="PF00067">
    <property type="entry name" value="p450"/>
    <property type="match status" value="2"/>
</dbReference>
<comment type="subcellular location">
    <subcellularLocation>
        <location evidence="1">Membrane</location>
        <topology evidence="1">Single-pass membrane protein</topology>
    </subcellularLocation>
</comment>
<evidence type="ECO:0000313" key="9">
    <source>
        <dbReference type="EMBL" id="RVX02278.1"/>
    </source>
</evidence>
<evidence type="ECO:0000256" key="8">
    <source>
        <dbReference type="RuleBase" id="RU000461"/>
    </source>
</evidence>
<dbReference type="EMBL" id="QGNW01000071">
    <property type="protein sequence ID" value="RVX02278.1"/>
    <property type="molecule type" value="Genomic_DNA"/>
</dbReference>
<sequence>MMDALLDIEDENGRKLSDEEIIDVLVMYLNAGHESSAHITMWATVKLQENPEFFQRAKAEQEEIIRKRPPNQKRLTLKEIREMEYLPKVIDETLRWITFSFVVFREAKADINICGHSVMMFKHSKEKNSSDEIGSFAGYTIPKGWKVLVWFRSLHFDPETYPDPKEFNPCRWDDYTAKPGTFLPFGLGSRLCPGNDLAKLEISVFLHHFLLNYQ</sequence>
<dbReference type="PRINTS" id="PR00463">
    <property type="entry name" value="EP450I"/>
</dbReference>
<feature type="binding site" description="axial binding residue" evidence="7">
    <location>
        <position position="192"/>
    </location>
    <ligand>
        <name>heme</name>
        <dbReference type="ChEBI" id="CHEBI:30413"/>
    </ligand>
    <ligandPart>
        <name>Fe</name>
        <dbReference type="ChEBI" id="CHEBI:18248"/>
    </ligandPart>
</feature>
<comment type="similarity">
    <text evidence="2 8">Belongs to the cytochrome P450 family.</text>
</comment>
<dbReference type="AlphaFoldDB" id="A0A438IZZ3"/>
<protein>
    <submittedName>
        <fullName evidence="9">Ent-kaurenoic acid oxidase 2</fullName>
    </submittedName>
</protein>
<keyword evidence="8" id="KW-0503">Monooxygenase</keyword>
<dbReference type="GO" id="GO:0016705">
    <property type="term" value="F:oxidoreductase activity, acting on paired donors, with incorporation or reduction of molecular oxygen"/>
    <property type="evidence" value="ECO:0007669"/>
    <property type="project" value="InterPro"/>
</dbReference>
<keyword evidence="5" id="KW-0472">Membrane</keyword>
<dbReference type="PANTHER" id="PTHR24286">
    <property type="entry name" value="CYTOCHROME P450 26"/>
    <property type="match status" value="1"/>
</dbReference>
<dbReference type="InterPro" id="IPR036396">
    <property type="entry name" value="Cyt_P450_sf"/>
</dbReference>
<gene>
    <name evidence="9" type="primary">KAO2</name>
    <name evidence="9" type="ORF">CK203_028381</name>
</gene>
<keyword evidence="4 7" id="KW-0479">Metal-binding</keyword>
<dbReference type="PANTHER" id="PTHR24286:SF356">
    <property type="entry name" value="ENT-KAURENOIC ACID OXIDASE 2"/>
    <property type="match status" value="1"/>
</dbReference>
<dbReference type="PRINTS" id="PR00385">
    <property type="entry name" value="P450"/>
</dbReference>
<accession>A0A438IZZ3</accession>
<evidence type="ECO:0000256" key="1">
    <source>
        <dbReference type="ARBA" id="ARBA00004167"/>
    </source>
</evidence>
<keyword evidence="5" id="KW-1133">Transmembrane helix</keyword>